<reference evidence="6 7" key="1">
    <citation type="submission" date="2019-02" db="EMBL/GenBank/DDBJ databases">
        <title>The genomic architecture of introgression among sibling species of bacteria.</title>
        <authorList>
            <person name="Cavassim M.I.A."/>
            <person name="Moeskjaer S."/>
            <person name="Moslemi C."/>
            <person name="Fields B."/>
            <person name="Bachmann A."/>
            <person name="Vilhjalmsson B."/>
            <person name="Schierup M.H."/>
            <person name="Young J.P.W."/>
            <person name="Andersen S.U."/>
        </authorList>
    </citation>
    <scope>NUCLEOTIDE SEQUENCE [LARGE SCALE GENOMIC DNA]</scope>
    <source>
        <strain evidence="6 7">SM92</strain>
    </source>
</reference>
<dbReference type="InterPro" id="IPR050109">
    <property type="entry name" value="HTH-type_TetR-like_transc_reg"/>
</dbReference>
<dbReference type="GO" id="GO:0000976">
    <property type="term" value="F:transcription cis-regulatory region binding"/>
    <property type="evidence" value="ECO:0007669"/>
    <property type="project" value="TreeGrafter"/>
</dbReference>
<dbReference type="AlphaFoldDB" id="A0AB38ICK6"/>
<keyword evidence="2 4" id="KW-0238">DNA-binding</keyword>
<dbReference type="Gene3D" id="1.10.357.10">
    <property type="entry name" value="Tetracycline Repressor, domain 2"/>
    <property type="match status" value="1"/>
</dbReference>
<evidence type="ECO:0000313" key="6">
    <source>
        <dbReference type="EMBL" id="TBC17831.1"/>
    </source>
</evidence>
<keyword evidence="3" id="KW-0804">Transcription</keyword>
<evidence type="ECO:0000313" key="7">
    <source>
        <dbReference type="Proteomes" id="UP000294215"/>
    </source>
</evidence>
<accession>A0AB38ICK6</accession>
<feature type="domain" description="HTH tetR-type" evidence="5">
    <location>
        <begin position="16"/>
        <end position="76"/>
    </location>
</feature>
<dbReference type="InterPro" id="IPR036271">
    <property type="entry name" value="Tet_transcr_reg_TetR-rel_C_sf"/>
</dbReference>
<evidence type="ECO:0000256" key="4">
    <source>
        <dbReference type="PROSITE-ProRule" id="PRU00335"/>
    </source>
</evidence>
<evidence type="ECO:0000256" key="1">
    <source>
        <dbReference type="ARBA" id="ARBA00023015"/>
    </source>
</evidence>
<comment type="caution">
    <text evidence="6">The sequence shown here is derived from an EMBL/GenBank/DDBJ whole genome shotgun (WGS) entry which is preliminary data.</text>
</comment>
<evidence type="ECO:0000256" key="2">
    <source>
        <dbReference type="ARBA" id="ARBA00023125"/>
    </source>
</evidence>
<dbReference type="SUPFAM" id="SSF46689">
    <property type="entry name" value="Homeodomain-like"/>
    <property type="match status" value="1"/>
</dbReference>
<dbReference type="GO" id="GO:0003700">
    <property type="term" value="F:DNA-binding transcription factor activity"/>
    <property type="evidence" value="ECO:0007669"/>
    <property type="project" value="TreeGrafter"/>
</dbReference>
<dbReference type="InterPro" id="IPR039536">
    <property type="entry name" value="TetR_C_Proteobacteria"/>
</dbReference>
<dbReference type="Pfam" id="PF00440">
    <property type="entry name" value="TetR_N"/>
    <property type="match status" value="1"/>
</dbReference>
<dbReference type="SUPFAM" id="SSF48498">
    <property type="entry name" value="Tetracyclin repressor-like, C-terminal domain"/>
    <property type="match status" value="1"/>
</dbReference>
<dbReference type="Proteomes" id="UP000294215">
    <property type="component" value="Unassembled WGS sequence"/>
</dbReference>
<feature type="DNA-binding region" description="H-T-H motif" evidence="4">
    <location>
        <begin position="39"/>
        <end position="58"/>
    </location>
</feature>
<dbReference type="Gene3D" id="1.10.10.60">
    <property type="entry name" value="Homeodomain-like"/>
    <property type="match status" value="1"/>
</dbReference>
<gene>
    <name evidence="6" type="ORF">ELH40_24180</name>
</gene>
<dbReference type="FunFam" id="1.10.10.60:FF:000141">
    <property type="entry name" value="TetR family transcriptional regulator"/>
    <property type="match status" value="1"/>
</dbReference>
<evidence type="ECO:0000256" key="3">
    <source>
        <dbReference type="ARBA" id="ARBA00023163"/>
    </source>
</evidence>
<dbReference type="PANTHER" id="PTHR30055:SF146">
    <property type="entry name" value="HTH-TYPE TRANSCRIPTIONAL DUAL REGULATOR CECR"/>
    <property type="match status" value="1"/>
</dbReference>
<proteinExistence type="predicted"/>
<dbReference type="PRINTS" id="PR00455">
    <property type="entry name" value="HTHTETR"/>
</dbReference>
<dbReference type="EMBL" id="SIMR01000001">
    <property type="protein sequence ID" value="TBC17831.1"/>
    <property type="molecule type" value="Genomic_DNA"/>
</dbReference>
<dbReference type="PANTHER" id="PTHR30055">
    <property type="entry name" value="HTH-TYPE TRANSCRIPTIONAL REGULATOR RUTR"/>
    <property type="match status" value="1"/>
</dbReference>
<protein>
    <submittedName>
        <fullName evidence="6">TetR/AcrR family transcriptional regulator</fullName>
    </submittedName>
</protein>
<dbReference type="RefSeq" id="WP_018485265.1">
    <property type="nucleotide sequence ID" value="NZ_SIMR01000001.1"/>
</dbReference>
<dbReference type="PROSITE" id="PS50977">
    <property type="entry name" value="HTH_TETR_2"/>
    <property type="match status" value="1"/>
</dbReference>
<evidence type="ECO:0000259" key="5">
    <source>
        <dbReference type="PROSITE" id="PS50977"/>
    </source>
</evidence>
<dbReference type="InterPro" id="IPR009057">
    <property type="entry name" value="Homeodomain-like_sf"/>
</dbReference>
<dbReference type="InterPro" id="IPR001647">
    <property type="entry name" value="HTH_TetR"/>
</dbReference>
<sequence length="219" mass="24605">MDVRSGLNEAGPSRHGGSRGAIIQAAGRLFLERGFGFVSMQDLAKAAGVARRTLYNQFATKEDIFREMLRGVSGQLEDAFPPGIEPDSDGEDVLRVVARRILELHKQPEYCGFLRMVVADSRQFPWIAKEFAAVMEPQTERLVQYLAHMTSLGILDCRNPLLAAHQFMGMLNEPSLWPWMIGREGLPLAAEDVVEETLRTFLQRYRLPQSKGNSKDDAR</sequence>
<dbReference type="Pfam" id="PF14246">
    <property type="entry name" value="TetR_C_7"/>
    <property type="match status" value="1"/>
</dbReference>
<name>A0AB38ICK6_9HYPH</name>
<organism evidence="6 7">
    <name type="scientific">Rhizobium ruizarguesonis</name>
    <dbReference type="NCBI Taxonomy" id="2081791"/>
    <lineage>
        <taxon>Bacteria</taxon>
        <taxon>Pseudomonadati</taxon>
        <taxon>Pseudomonadota</taxon>
        <taxon>Alphaproteobacteria</taxon>
        <taxon>Hyphomicrobiales</taxon>
        <taxon>Rhizobiaceae</taxon>
        <taxon>Rhizobium/Agrobacterium group</taxon>
        <taxon>Rhizobium</taxon>
    </lineage>
</organism>
<keyword evidence="1" id="KW-0805">Transcription regulation</keyword>